<dbReference type="InterPro" id="IPR000415">
    <property type="entry name" value="Nitroreductase-like"/>
</dbReference>
<evidence type="ECO:0000256" key="2">
    <source>
        <dbReference type="ARBA" id="ARBA00022630"/>
    </source>
</evidence>
<dbReference type="CDD" id="cd02146">
    <property type="entry name" value="NfsA-like"/>
    <property type="match status" value="1"/>
</dbReference>
<dbReference type="Gene3D" id="3.40.109.10">
    <property type="entry name" value="NADH Oxidase"/>
    <property type="match status" value="1"/>
</dbReference>
<protein>
    <submittedName>
        <fullName evidence="7">NADPH-dependent oxidoreductase</fullName>
    </submittedName>
</protein>
<comment type="caution">
    <text evidence="7">The sequence shown here is derived from an EMBL/GenBank/DDBJ whole genome shotgun (WGS) entry which is preliminary data.</text>
</comment>
<dbReference type="InterPro" id="IPR016446">
    <property type="entry name" value="Flavin_OxRdtase_Frp"/>
</dbReference>
<keyword evidence="2 5" id="KW-0285">Flavoprotein</keyword>
<evidence type="ECO:0000313" key="7">
    <source>
        <dbReference type="EMBL" id="KAA3721497.1"/>
    </source>
</evidence>
<gene>
    <name evidence="7" type="ORF">F3F94_05490</name>
</gene>
<dbReference type="PANTHER" id="PTHR43425:SF2">
    <property type="entry name" value="OXYGEN-INSENSITIVE NADPH NITROREDUCTASE"/>
    <property type="match status" value="1"/>
</dbReference>
<feature type="domain" description="Nitroreductase" evidence="6">
    <location>
        <begin position="5"/>
        <end position="159"/>
    </location>
</feature>
<sequence length="245" mass="28002">MDTVENRRTIRKYLQKDISSDLLNDLLETSSRASTMGGMQLYSVVITRNAEMKEKLSPAHFNQLMVKGAPVVLTFCADFRRFSKWCEQRNAVPGYNNLMSFMNAAMDTLLVAQTFCTLAEEAGLGICYLGTTTYNPQMIIDALQLPELVFPITTVTVGYPDGIPAQVDRLPLEATVHEEYYHDYSKADIDKLYAYKESLPENEQFVKENRKETLAQVFTDVRYTKKDNEFMSDNLLKVLHQQGFM</sequence>
<organism evidence="7">
    <name type="scientific">Bacteroides salyersiae</name>
    <dbReference type="NCBI Taxonomy" id="291644"/>
    <lineage>
        <taxon>Bacteria</taxon>
        <taxon>Pseudomonadati</taxon>
        <taxon>Bacteroidota</taxon>
        <taxon>Bacteroidia</taxon>
        <taxon>Bacteroidales</taxon>
        <taxon>Bacteroidaceae</taxon>
        <taxon>Bacteroides</taxon>
    </lineage>
</organism>
<keyword evidence="4 5" id="KW-0560">Oxidoreductase</keyword>
<comment type="similarity">
    <text evidence="1 5">Belongs to the flavin oxidoreductase frp family.</text>
</comment>
<keyword evidence="5" id="KW-0521">NADP</keyword>
<dbReference type="InterPro" id="IPR029479">
    <property type="entry name" value="Nitroreductase"/>
</dbReference>
<reference evidence="7" key="1">
    <citation type="journal article" date="2019" name="Nat. Med.">
        <title>A library of human gut bacterial isolates paired with longitudinal multiomics data enables mechanistic microbiome research.</title>
        <authorList>
            <person name="Poyet M."/>
            <person name="Groussin M."/>
            <person name="Gibbons S.M."/>
            <person name="Avila-Pacheco J."/>
            <person name="Jiang X."/>
            <person name="Kearney S.M."/>
            <person name="Perrotta A.R."/>
            <person name="Berdy B."/>
            <person name="Zhao S."/>
            <person name="Lieberman T.D."/>
            <person name="Swanson P.K."/>
            <person name="Smith M."/>
            <person name="Roesemann S."/>
            <person name="Alexander J.E."/>
            <person name="Rich S.A."/>
            <person name="Livny J."/>
            <person name="Vlamakis H."/>
            <person name="Clish C."/>
            <person name="Bullock K."/>
            <person name="Deik A."/>
            <person name="Scott J."/>
            <person name="Pierce K.A."/>
            <person name="Xavier R.J."/>
            <person name="Alm E.J."/>
        </authorList>
    </citation>
    <scope>NUCLEOTIDE SEQUENCE</scope>
    <source>
        <strain evidence="7">BIOML-A21</strain>
    </source>
</reference>
<evidence type="ECO:0000256" key="1">
    <source>
        <dbReference type="ARBA" id="ARBA00008366"/>
    </source>
</evidence>
<evidence type="ECO:0000256" key="4">
    <source>
        <dbReference type="ARBA" id="ARBA00023002"/>
    </source>
</evidence>
<dbReference type="EMBL" id="VWMU01000021">
    <property type="protein sequence ID" value="KAA3721497.1"/>
    <property type="molecule type" value="Genomic_DNA"/>
</dbReference>
<dbReference type="PIRSF" id="PIRSF005426">
    <property type="entry name" value="Frp"/>
    <property type="match status" value="1"/>
</dbReference>
<evidence type="ECO:0000256" key="3">
    <source>
        <dbReference type="ARBA" id="ARBA00022643"/>
    </source>
</evidence>
<accession>A0A641MZ68</accession>
<dbReference type="AlphaFoldDB" id="A0A641MZ68"/>
<proteinExistence type="inferred from homology"/>
<evidence type="ECO:0000259" key="6">
    <source>
        <dbReference type="Pfam" id="PF00881"/>
    </source>
</evidence>
<evidence type="ECO:0000256" key="5">
    <source>
        <dbReference type="PIRNR" id="PIRNR005426"/>
    </source>
</evidence>
<name>A0A641MZ68_9BACE</name>
<dbReference type="RefSeq" id="WP_149998243.1">
    <property type="nucleotide sequence ID" value="NZ_VWMU01000021.1"/>
</dbReference>
<dbReference type="PANTHER" id="PTHR43425">
    <property type="entry name" value="OXYGEN-INSENSITIVE NADPH NITROREDUCTASE"/>
    <property type="match status" value="1"/>
</dbReference>
<keyword evidence="3 5" id="KW-0288">FMN</keyword>
<dbReference type="GO" id="GO:0016491">
    <property type="term" value="F:oxidoreductase activity"/>
    <property type="evidence" value="ECO:0007669"/>
    <property type="project" value="UniProtKB-UniRule"/>
</dbReference>
<dbReference type="SUPFAM" id="SSF55469">
    <property type="entry name" value="FMN-dependent nitroreductase-like"/>
    <property type="match status" value="1"/>
</dbReference>
<dbReference type="Pfam" id="PF00881">
    <property type="entry name" value="Nitroreductase"/>
    <property type="match status" value="1"/>
</dbReference>